<dbReference type="PROSITE" id="PS50850">
    <property type="entry name" value="MFS"/>
    <property type="match status" value="1"/>
</dbReference>
<feature type="compositionally biased region" description="Polar residues" evidence="6">
    <location>
        <begin position="29"/>
        <end position="39"/>
    </location>
</feature>
<evidence type="ECO:0000256" key="3">
    <source>
        <dbReference type="ARBA" id="ARBA00022692"/>
    </source>
</evidence>
<evidence type="ECO:0000259" key="8">
    <source>
        <dbReference type="PROSITE" id="PS50850"/>
    </source>
</evidence>
<feature type="transmembrane region" description="Helical" evidence="7">
    <location>
        <begin position="80"/>
        <end position="98"/>
    </location>
</feature>
<gene>
    <name evidence="9" type="ORF">D6D28_00367</name>
</gene>
<dbReference type="Gene3D" id="1.20.1250.20">
    <property type="entry name" value="MFS general substrate transporter like domains"/>
    <property type="match status" value="2"/>
</dbReference>
<feature type="transmembrane region" description="Helical" evidence="7">
    <location>
        <begin position="401"/>
        <end position="421"/>
    </location>
</feature>
<evidence type="ECO:0000256" key="2">
    <source>
        <dbReference type="ARBA" id="ARBA00022448"/>
    </source>
</evidence>
<evidence type="ECO:0000313" key="10">
    <source>
        <dbReference type="Proteomes" id="UP000304951"/>
    </source>
</evidence>
<sequence>MVSQGLPLNHQPNYHAERKDDIQLDDLQSGHSPNFQNVPDNEKEEEYDDNDEDDKSSVQDWELFTPDEEKSLLRKLDTRLVLFLALLYMLSFLDRSNIGNARVAGMSKSLRLSPTQFEWLLTGFYISYICFEWMTLFFASLSWAVRVTPRTTPKGDRLRYKVFPPHAYISICVLAWGCLASLQSVSTGFGTLLILRILLGVSEAAFGPGVPFYLSFFYKRNELAFRTGLFISAAPLASSFASTLAFAIVKLGNHTVIDSWRLLFIIEGFPSIMIAVWAWYIIPDSPSTSPWLSTREREIATLRLRKQESTSQTQVSGIGRKKRFDWSAVRRTLCDPKSYMTAGCFFSLNVAFSSMPVFAPIIIQNMGYSAVQAQGLAAPPHLFAFVVVLVTSIVSDRSQSRSIPIIIHALLAMVGYMLLALAPKMHLSTTAQYLCTFPITAGFFSAVTTVIVWTVNNQQSEEGRGSNVALLNIIGQLGPLVGTRLYPDSDAPSYTRGHAICAGFMALVALLATVLRVILTRANAASCAARAITQDGAHRPLVASSASTAGDFEYIL</sequence>
<keyword evidence="4 7" id="KW-1133">Transmembrane helix</keyword>
<evidence type="ECO:0000313" key="9">
    <source>
        <dbReference type="EMBL" id="THV77438.1"/>
    </source>
</evidence>
<evidence type="ECO:0000256" key="1">
    <source>
        <dbReference type="ARBA" id="ARBA00004141"/>
    </source>
</evidence>
<accession>A0A4S8T193</accession>
<feature type="transmembrane region" description="Helical" evidence="7">
    <location>
        <begin position="228"/>
        <end position="249"/>
    </location>
</feature>
<dbReference type="GO" id="GO:0022857">
    <property type="term" value="F:transmembrane transporter activity"/>
    <property type="evidence" value="ECO:0007669"/>
    <property type="project" value="InterPro"/>
</dbReference>
<dbReference type="AlphaFoldDB" id="A0A4S8T193"/>
<feature type="transmembrane region" description="Helical" evidence="7">
    <location>
        <begin position="165"/>
        <end position="182"/>
    </location>
</feature>
<feature type="transmembrane region" description="Helical" evidence="7">
    <location>
        <begin position="194"/>
        <end position="216"/>
    </location>
</feature>
<dbReference type="Pfam" id="PF07690">
    <property type="entry name" value="MFS_1"/>
    <property type="match status" value="1"/>
</dbReference>
<protein>
    <submittedName>
        <fullName evidence="9">MFS general substrate transporter</fullName>
    </submittedName>
</protein>
<dbReference type="SUPFAM" id="SSF103473">
    <property type="entry name" value="MFS general substrate transporter"/>
    <property type="match status" value="1"/>
</dbReference>
<dbReference type="PANTHER" id="PTHR43791:SF27">
    <property type="entry name" value="TRANSPORTER, PUTATIVE (AFU_ORTHOLOGUE AFUA_2G15730)-RELATED"/>
    <property type="match status" value="1"/>
</dbReference>
<dbReference type="InterPro" id="IPR011701">
    <property type="entry name" value="MFS"/>
</dbReference>
<keyword evidence="3 7" id="KW-0812">Transmembrane</keyword>
<dbReference type="Proteomes" id="UP000304951">
    <property type="component" value="Unassembled WGS sequence"/>
</dbReference>
<proteinExistence type="predicted"/>
<feature type="transmembrane region" description="Helical" evidence="7">
    <location>
        <begin position="339"/>
        <end position="363"/>
    </location>
</feature>
<reference evidence="9 10" key="1">
    <citation type="submission" date="2018-10" db="EMBL/GenBank/DDBJ databases">
        <title>Fifty Aureobasidium pullulans genomes reveal a recombining polyextremotolerant generalist.</title>
        <authorList>
            <person name="Gostincar C."/>
            <person name="Turk M."/>
            <person name="Zajc J."/>
            <person name="Gunde-Cimerman N."/>
        </authorList>
    </citation>
    <scope>NUCLEOTIDE SEQUENCE [LARGE SCALE GENOMIC DNA]</scope>
    <source>
        <strain evidence="9 10">EXF-11900</strain>
    </source>
</reference>
<feature type="transmembrane region" description="Helical" evidence="7">
    <location>
        <begin position="467"/>
        <end position="487"/>
    </location>
</feature>
<feature type="domain" description="Major facilitator superfamily (MFS) profile" evidence="8">
    <location>
        <begin position="80"/>
        <end position="521"/>
    </location>
</feature>
<dbReference type="PANTHER" id="PTHR43791">
    <property type="entry name" value="PERMEASE-RELATED"/>
    <property type="match status" value="1"/>
</dbReference>
<feature type="transmembrane region" description="Helical" evidence="7">
    <location>
        <begin position="433"/>
        <end position="455"/>
    </location>
</feature>
<comment type="subcellular location">
    <subcellularLocation>
        <location evidence="1">Membrane</location>
        <topology evidence="1">Multi-pass membrane protein</topology>
    </subcellularLocation>
</comment>
<keyword evidence="2" id="KW-0813">Transport</keyword>
<feature type="transmembrane region" description="Helical" evidence="7">
    <location>
        <begin position="375"/>
        <end position="395"/>
    </location>
</feature>
<name>A0A4S8T193_AURPU</name>
<feature type="transmembrane region" description="Helical" evidence="7">
    <location>
        <begin position="119"/>
        <end position="145"/>
    </location>
</feature>
<evidence type="ECO:0000256" key="4">
    <source>
        <dbReference type="ARBA" id="ARBA00022989"/>
    </source>
</evidence>
<evidence type="ECO:0000256" key="7">
    <source>
        <dbReference type="SAM" id="Phobius"/>
    </source>
</evidence>
<dbReference type="InterPro" id="IPR020846">
    <property type="entry name" value="MFS_dom"/>
</dbReference>
<evidence type="ECO:0000256" key="6">
    <source>
        <dbReference type="SAM" id="MobiDB-lite"/>
    </source>
</evidence>
<dbReference type="GO" id="GO:0016020">
    <property type="term" value="C:membrane"/>
    <property type="evidence" value="ECO:0007669"/>
    <property type="project" value="UniProtKB-SubCell"/>
</dbReference>
<dbReference type="EMBL" id="QZAF01000005">
    <property type="protein sequence ID" value="THV77438.1"/>
    <property type="molecule type" value="Genomic_DNA"/>
</dbReference>
<organism evidence="9 10">
    <name type="scientific">Aureobasidium pullulans</name>
    <name type="common">Black yeast</name>
    <name type="synonym">Pullularia pullulans</name>
    <dbReference type="NCBI Taxonomy" id="5580"/>
    <lineage>
        <taxon>Eukaryota</taxon>
        <taxon>Fungi</taxon>
        <taxon>Dikarya</taxon>
        <taxon>Ascomycota</taxon>
        <taxon>Pezizomycotina</taxon>
        <taxon>Dothideomycetes</taxon>
        <taxon>Dothideomycetidae</taxon>
        <taxon>Dothideales</taxon>
        <taxon>Saccotheciaceae</taxon>
        <taxon>Aureobasidium</taxon>
    </lineage>
</organism>
<dbReference type="FunFam" id="1.20.1250.20:FF:000013">
    <property type="entry name" value="MFS general substrate transporter"/>
    <property type="match status" value="1"/>
</dbReference>
<comment type="caution">
    <text evidence="9">The sequence shown here is derived from an EMBL/GenBank/DDBJ whole genome shotgun (WGS) entry which is preliminary data.</text>
</comment>
<feature type="transmembrane region" description="Helical" evidence="7">
    <location>
        <begin position="499"/>
        <end position="519"/>
    </location>
</feature>
<feature type="region of interest" description="Disordered" evidence="6">
    <location>
        <begin position="1"/>
        <end position="60"/>
    </location>
</feature>
<feature type="transmembrane region" description="Helical" evidence="7">
    <location>
        <begin position="261"/>
        <end position="282"/>
    </location>
</feature>
<dbReference type="InterPro" id="IPR036259">
    <property type="entry name" value="MFS_trans_sf"/>
</dbReference>
<keyword evidence="5 7" id="KW-0472">Membrane</keyword>
<feature type="compositionally biased region" description="Acidic residues" evidence="6">
    <location>
        <begin position="42"/>
        <end position="54"/>
    </location>
</feature>
<evidence type="ECO:0000256" key="5">
    <source>
        <dbReference type="ARBA" id="ARBA00023136"/>
    </source>
</evidence>